<dbReference type="InterPro" id="IPR036097">
    <property type="entry name" value="HisK_dim/P_sf"/>
</dbReference>
<evidence type="ECO:0000313" key="10">
    <source>
        <dbReference type="Proteomes" id="UP000199759"/>
    </source>
</evidence>
<dbReference type="SMART" id="SM00086">
    <property type="entry name" value="PAC"/>
    <property type="match status" value="2"/>
</dbReference>
<accession>A0A1G9TMQ0</accession>
<dbReference type="CDD" id="cd00130">
    <property type="entry name" value="PAS"/>
    <property type="match status" value="2"/>
</dbReference>
<dbReference type="PRINTS" id="PR00344">
    <property type="entry name" value="BCTRLSENSOR"/>
</dbReference>
<dbReference type="SUPFAM" id="SSF55785">
    <property type="entry name" value="PYP-like sensor domain (PAS domain)"/>
    <property type="match status" value="2"/>
</dbReference>
<dbReference type="PROSITE" id="PS50112">
    <property type="entry name" value="PAS"/>
    <property type="match status" value="1"/>
</dbReference>
<dbReference type="InterPro" id="IPR035965">
    <property type="entry name" value="PAS-like_dom_sf"/>
</dbReference>
<protein>
    <recommendedName>
        <fullName evidence="2">histidine kinase</fullName>
        <ecNumber evidence="2">2.7.13.3</ecNumber>
    </recommendedName>
</protein>
<dbReference type="InterPro" id="IPR036890">
    <property type="entry name" value="HATPase_C_sf"/>
</dbReference>
<evidence type="ECO:0000259" key="8">
    <source>
        <dbReference type="PROSITE" id="PS50113"/>
    </source>
</evidence>
<dbReference type="InterPro" id="IPR003018">
    <property type="entry name" value="GAF"/>
</dbReference>
<dbReference type="EC" id="2.7.13.3" evidence="2"/>
<keyword evidence="5" id="KW-0418">Kinase</keyword>
<dbReference type="InterPro" id="IPR004358">
    <property type="entry name" value="Sig_transdc_His_kin-like_C"/>
</dbReference>
<feature type="domain" description="PAS" evidence="7">
    <location>
        <begin position="174"/>
        <end position="246"/>
    </location>
</feature>
<evidence type="ECO:0000256" key="3">
    <source>
        <dbReference type="ARBA" id="ARBA00022553"/>
    </source>
</evidence>
<comment type="catalytic activity">
    <reaction evidence="1">
        <text>ATP + protein L-histidine = ADP + protein N-phospho-L-histidine.</text>
        <dbReference type="EC" id="2.7.13.3"/>
    </reaction>
</comment>
<dbReference type="GO" id="GO:0000155">
    <property type="term" value="F:phosphorelay sensor kinase activity"/>
    <property type="evidence" value="ECO:0007669"/>
    <property type="project" value="InterPro"/>
</dbReference>
<proteinExistence type="predicted"/>
<evidence type="ECO:0000256" key="2">
    <source>
        <dbReference type="ARBA" id="ARBA00012438"/>
    </source>
</evidence>
<reference evidence="9 10" key="1">
    <citation type="submission" date="2016-10" db="EMBL/GenBank/DDBJ databases">
        <authorList>
            <person name="de Groot N.N."/>
        </authorList>
    </citation>
    <scope>NUCLEOTIDE SEQUENCE [LARGE SCALE GENOMIC DNA]</scope>
    <source>
        <strain evidence="9 10">DSM 16077</strain>
    </source>
</reference>
<dbReference type="Pfam" id="PF02518">
    <property type="entry name" value="HATPase_c"/>
    <property type="match status" value="1"/>
</dbReference>
<dbReference type="EMBL" id="FNHG01000012">
    <property type="protein sequence ID" value="SDM49027.1"/>
    <property type="molecule type" value="Genomic_DNA"/>
</dbReference>
<dbReference type="CDD" id="cd00082">
    <property type="entry name" value="HisKA"/>
    <property type="match status" value="1"/>
</dbReference>
<dbReference type="InterPro" id="IPR003594">
    <property type="entry name" value="HATPase_dom"/>
</dbReference>
<dbReference type="Gene3D" id="2.10.70.100">
    <property type="match status" value="1"/>
</dbReference>
<dbReference type="Gene3D" id="3.30.565.10">
    <property type="entry name" value="Histidine kinase-like ATPase, C-terminal domain"/>
    <property type="match status" value="1"/>
</dbReference>
<dbReference type="NCBIfam" id="TIGR00229">
    <property type="entry name" value="sensory_box"/>
    <property type="match status" value="2"/>
</dbReference>
<dbReference type="SMART" id="SM00065">
    <property type="entry name" value="GAF"/>
    <property type="match status" value="1"/>
</dbReference>
<dbReference type="InterPro" id="IPR000700">
    <property type="entry name" value="PAS-assoc_C"/>
</dbReference>
<dbReference type="PANTHER" id="PTHR43304:SF1">
    <property type="entry name" value="PAC DOMAIN-CONTAINING PROTEIN"/>
    <property type="match status" value="1"/>
</dbReference>
<dbReference type="FunFam" id="3.30.565.10:FF:000006">
    <property type="entry name" value="Sensor histidine kinase WalK"/>
    <property type="match status" value="1"/>
</dbReference>
<dbReference type="PROSITE" id="PS50113">
    <property type="entry name" value="PAC"/>
    <property type="match status" value="2"/>
</dbReference>
<dbReference type="InterPro" id="IPR001610">
    <property type="entry name" value="PAC"/>
</dbReference>
<dbReference type="RefSeq" id="WP_091770462.1">
    <property type="nucleotide sequence ID" value="NZ_FNHG01000012.1"/>
</dbReference>
<keyword evidence="3" id="KW-0597">Phosphoprotein</keyword>
<dbReference type="InterPro" id="IPR013655">
    <property type="entry name" value="PAS_fold_3"/>
</dbReference>
<name>A0A1G9TMQ0_9PROT</name>
<dbReference type="Gene3D" id="1.10.287.130">
    <property type="match status" value="1"/>
</dbReference>
<dbReference type="PANTHER" id="PTHR43304">
    <property type="entry name" value="PHYTOCHROME-LIKE PROTEIN CPH1"/>
    <property type="match status" value="1"/>
</dbReference>
<organism evidence="9 10">
    <name type="scientific">Maricaulis salignorans</name>
    <dbReference type="NCBI Taxonomy" id="144026"/>
    <lineage>
        <taxon>Bacteria</taxon>
        <taxon>Pseudomonadati</taxon>
        <taxon>Pseudomonadota</taxon>
        <taxon>Alphaproteobacteria</taxon>
        <taxon>Maricaulales</taxon>
        <taxon>Maricaulaceae</taxon>
        <taxon>Maricaulis</taxon>
    </lineage>
</organism>
<keyword evidence="10" id="KW-1185">Reference proteome</keyword>
<dbReference type="InterPro" id="IPR003661">
    <property type="entry name" value="HisK_dim/P_dom"/>
</dbReference>
<feature type="domain" description="Histidine kinase" evidence="6">
    <location>
        <begin position="447"/>
        <end position="662"/>
    </location>
</feature>
<feature type="domain" description="PAC" evidence="8">
    <location>
        <begin position="377"/>
        <end position="429"/>
    </location>
</feature>
<dbReference type="Pfam" id="PF01590">
    <property type="entry name" value="GAF"/>
    <property type="match status" value="1"/>
</dbReference>
<dbReference type="SMART" id="SM00091">
    <property type="entry name" value="PAS"/>
    <property type="match status" value="2"/>
</dbReference>
<dbReference type="SMART" id="SM00388">
    <property type="entry name" value="HisKA"/>
    <property type="match status" value="1"/>
</dbReference>
<keyword evidence="4" id="KW-0808">Transferase</keyword>
<evidence type="ECO:0000259" key="6">
    <source>
        <dbReference type="PROSITE" id="PS50109"/>
    </source>
</evidence>
<dbReference type="Pfam" id="PF08447">
    <property type="entry name" value="PAS_3"/>
    <property type="match status" value="2"/>
</dbReference>
<dbReference type="SMART" id="SM00387">
    <property type="entry name" value="HATPase_c"/>
    <property type="match status" value="1"/>
</dbReference>
<dbReference type="AlphaFoldDB" id="A0A1G9TMQ0"/>
<evidence type="ECO:0000259" key="7">
    <source>
        <dbReference type="PROSITE" id="PS50112"/>
    </source>
</evidence>
<dbReference type="InterPro" id="IPR005467">
    <property type="entry name" value="His_kinase_dom"/>
</dbReference>
<dbReference type="SUPFAM" id="SSF55781">
    <property type="entry name" value="GAF domain-like"/>
    <property type="match status" value="1"/>
</dbReference>
<sequence length="683" mass="76693">MVADTKIGGTAGNAQAYRTVLDLVHLSSVGNADHERAILQILDRVKTHFKLPRVAVCQIAPDRYSVEYLLDDTGRYSVGDAPELAGSWCQQLVERDQTIMASRVAGNGPDPYPGLAACSPQVYAGARILVDGRLHGTLNVTADEAVGTHFNDDDRNVLETAAALVGHHVSLLRADSRFDLAVRGSSVGLWEWNLEDDAVYWSPRCYELTGLDPAEHTPLVSDFTELQHPDDREAQAEAIRQHLKHGTPYQIEHRIRHRDGHYVWVHSRGQAVWNRAGVPQRMAGSIEDITERKRVEEAWHRSEERHELAVRGTGVGVWDWDVRSGVVYWSEQLKRILAPDMPEPELSIEAFAARIHDEDRERVLGALQRHLAHDGEYRAEYRSCRPDGSFIWVHTRGQAVWDENGEPVRMAGSCHDITERKESEVRMAQQAEELLRTNRELEQYASIASHDLQEPLRKINSFGELLVRDYTDRLDERGRLLVDRMVDGAQRLRQLIQDLLSYSRSSNDDMKIAEVGLADLVARVSSDFELAIAETDATITCENDVVLRGDELLLRQLFHNLLGNSLKYRGDTPPHVRIAATRTDDGAHWHLMVRDNGIGFASRYAERVFDMFKRLHPRDAYPGTGIGLALCQRVVERHGGRIWVESEPGAGSCFHIELPVLPVEAHAATLSGSGTGSDPQTRV</sequence>
<dbReference type="Pfam" id="PF00512">
    <property type="entry name" value="HisKA"/>
    <property type="match status" value="1"/>
</dbReference>
<dbReference type="SUPFAM" id="SSF47384">
    <property type="entry name" value="Homodimeric domain of signal transducing histidine kinase"/>
    <property type="match status" value="1"/>
</dbReference>
<evidence type="ECO:0000256" key="4">
    <source>
        <dbReference type="ARBA" id="ARBA00022679"/>
    </source>
</evidence>
<dbReference type="Gene3D" id="3.30.450.20">
    <property type="entry name" value="PAS domain"/>
    <property type="match status" value="2"/>
</dbReference>
<evidence type="ECO:0000313" key="9">
    <source>
        <dbReference type="EMBL" id="SDM49027.1"/>
    </source>
</evidence>
<dbReference type="SUPFAM" id="SSF55874">
    <property type="entry name" value="ATPase domain of HSP90 chaperone/DNA topoisomerase II/histidine kinase"/>
    <property type="match status" value="1"/>
</dbReference>
<gene>
    <name evidence="9" type="ORF">SAMN04488568_11260</name>
</gene>
<evidence type="ECO:0000256" key="5">
    <source>
        <dbReference type="ARBA" id="ARBA00022777"/>
    </source>
</evidence>
<dbReference type="Proteomes" id="UP000199759">
    <property type="component" value="Unassembled WGS sequence"/>
</dbReference>
<dbReference type="OrthoDB" id="9795133at2"/>
<dbReference type="STRING" id="144026.SAMN04488568_11260"/>
<dbReference type="InterPro" id="IPR000014">
    <property type="entry name" value="PAS"/>
</dbReference>
<dbReference type="InterPro" id="IPR052162">
    <property type="entry name" value="Sensor_kinase/Photoreceptor"/>
</dbReference>
<feature type="domain" description="PAC" evidence="8">
    <location>
        <begin position="249"/>
        <end position="301"/>
    </location>
</feature>
<evidence type="ECO:0000256" key="1">
    <source>
        <dbReference type="ARBA" id="ARBA00000085"/>
    </source>
</evidence>
<dbReference type="PROSITE" id="PS50109">
    <property type="entry name" value="HIS_KIN"/>
    <property type="match status" value="1"/>
</dbReference>